<sequence>MGVHNQVKTRWINSKAQARLIAKGFLQRAYLDYKDLDVKLAFLNGPLEEEVYVIQGLGFVVKGSEDKLGFAKCVMEHEVYVRGISSGDMFPIYFYVDDLLVIGNNSKEIDIFKNDG</sequence>
<reference evidence="1" key="1">
    <citation type="submission" date="2018-05" db="EMBL/GenBank/DDBJ databases">
        <title>Draft genome of Mucuna pruriens seed.</title>
        <authorList>
            <person name="Nnadi N.E."/>
            <person name="Vos R."/>
            <person name="Hasami M.H."/>
            <person name="Devisetty U.K."/>
            <person name="Aguiy J.C."/>
        </authorList>
    </citation>
    <scope>NUCLEOTIDE SEQUENCE [LARGE SCALE GENOMIC DNA]</scope>
    <source>
        <strain evidence="1">JCA_2017</strain>
    </source>
</reference>
<evidence type="ECO:0000313" key="2">
    <source>
        <dbReference type="Proteomes" id="UP000257109"/>
    </source>
</evidence>
<evidence type="ECO:0000313" key="1">
    <source>
        <dbReference type="EMBL" id="RDX65225.1"/>
    </source>
</evidence>
<gene>
    <name evidence="1" type="ORF">CR513_56137</name>
</gene>
<dbReference type="Proteomes" id="UP000257109">
    <property type="component" value="Unassembled WGS sequence"/>
</dbReference>
<dbReference type="AlphaFoldDB" id="A0A371EGR9"/>
<feature type="non-terminal residue" evidence="1">
    <location>
        <position position="1"/>
    </location>
</feature>
<evidence type="ECO:0008006" key="3">
    <source>
        <dbReference type="Google" id="ProtNLM"/>
    </source>
</evidence>
<accession>A0A371EGR9</accession>
<comment type="caution">
    <text evidence="1">The sequence shown here is derived from an EMBL/GenBank/DDBJ whole genome shotgun (WGS) entry which is preliminary data.</text>
</comment>
<proteinExistence type="predicted"/>
<dbReference type="EMBL" id="QJKJ01014013">
    <property type="protein sequence ID" value="RDX65225.1"/>
    <property type="molecule type" value="Genomic_DNA"/>
</dbReference>
<name>A0A371EGR9_MUCPR</name>
<organism evidence="1 2">
    <name type="scientific">Mucuna pruriens</name>
    <name type="common">Velvet bean</name>
    <name type="synonym">Dolichos pruriens</name>
    <dbReference type="NCBI Taxonomy" id="157652"/>
    <lineage>
        <taxon>Eukaryota</taxon>
        <taxon>Viridiplantae</taxon>
        <taxon>Streptophyta</taxon>
        <taxon>Embryophyta</taxon>
        <taxon>Tracheophyta</taxon>
        <taxon>Spermatophyta</taxon>
        <taxon>Magnoliopsida</taxon>
        <taxon>eudicotyledons</taxon>
        <taxon>Gunneridae</taxon>
        <taxon>Pentapetalae</taxon>
        <taxon>rosids</taxon>
        <taxon>fabids</taxon>
        <taxon>Fabales</taxon>
        <taxon>Fabaceae</taxon>
        <taxon>Papilionoideae</taxon>
        <taxon>50 kb inversion clade</taxon>
        <taxon>NPAAA clade</taxon>
        <taxon>indigoferoid/millettioid clade</taxon>
        <taxon>Phaseoleae</taxon>
        <taxon>Mucuna</taxon>
    </lineage>
</organism>
<protein>
    <recommendedName>
        <fullName evidence="3">Reverse transcriptase Ty1/copia-type domain-containing protein</fullName>
    </recommendedName>
</protein>
<keyword evidence="2" id="KW-1185">Reference proteome</keyword>